<dbReference type="GO" id="GO:0005524">
    <property type="term" value="F:ATP binding"/>
    <property type="evidence" value="ECO:0007669"/>
    <property type="project" value="InterPro"/>
</dbReference>
<dbReference type="PANTHER" id="PTHR23077:SF144">
    <property type="entry name" value="PROTEASOME-ASSOCIATED ATPASE"/>
    <property type="match status" value="1"/>
</dbReference>
<dbReference type="EMBL" id="MGKL01000020">
    <property type="protein sequence ID" value="OGN25385.1"/>
    <property type="molecule type" value="Genomic_DNA"/>
</dbReference>
<dbReference type="InterPro" id="IPR027417">
    <property type="entry name" value="P-loop_NTPase"/>
</dbReference>
<evidence type="ECO:0000313" key="2">
    <source>
        <dbReference type="EMBL" id="OGN25385.1"/>
    </source>
</evidence>
<name>A0A1F8GJ08_9BACT</name>
<dbReference type="Gene3D" id="3.40.50.300">
    <property type="entry name" value="P-loop containing nucleotide triphosphate hydrolases"/>
    <property type="match status" value="1"/>
</dbReference>
<evidence type="ECO:0000259" key="1">
    <source>
        <dbReference type="SMART" id="SM00382"/>
    </source>
</evidence>
<proteinExistence type="predicted"/>
<comment type="caution">
    <text evidence="2">The sequence shown here is derived from an EMBL/GenBank/DDBJ whole genome shotgun (WGS) entry which is preliminary data.</text>
</comment>
<accession>A0A1F8GJ08</accession>
<dbReference type="SUPFAM" id="SSF52540">
    <property type="entry name" value="P-loop containing nucleoside triphosphate hydrolases"/>
    <property type="match status" value="1"/>
</dbReference>
<dbReference type="STRING" id="1802697.A2925_00775"/>
<dbReference type="InterPro" id="IPR003959">
    <property type="entry name" value="ATPase_AAA_core"/>
</dbReference>
<dbReference type="InterPro" id="IPR003593">
    <property type="entry name" value="AAA+_ATPase"/>
</dbReference>
<reference evidence="2 3" key="1">
    <citation type="journal article" date="2016" name="Nat. Commun.">
        <title>Thousands of microbial genomes shed light on interconnected biogeochemical processes in an aquifer system.</title>
        <authorList>
            <person name="Anantharaman K."/>
            <person name="Brown C.T."/>
            <person name="Hug L.A."/>
            <person name="Sharon I."/>
            <person name="Castelle C.J."/>
            <person name="Probst A.J."/>
            <person name="Thomas B.C."/>
            <person name="Singh A."/>
            <person name="Wilkins M.J."/>
            <person name="Karaoz U."/>
            <person name="Brodie E.L."/>
            <person name="Williams K.H."/>
            <person name="Hubbard S.S."/>
            <person name="Banfield J.F."/>
        </authorList>
    </citation>
    <scope>NUCLEOTIDE SEQUENCE [LARGE SCALE GENOMIC DNA]</scope>
</reference>
<dbReference type="AlphaFoldDB" id="A0A1F8GJ08"/>
<organism evidence="2 3">
    <name type="scientific">Candidatus Yanofskybacteria bacterium RIFCSPLOWO2_01_FULL_44_22</name>
    <dbReference type="NCBI Taxonomy" id="1802697"/>
    <lineage>
        <taxon>Bacteria</taxon>
        <taxon>Candidatus Yanofskyibacteriota</taxon>
    </lineage>
</organism>
<sequence>MSIEQEGDLMAGDSRDEIPDLFREMVADARVKLGIGRQDPDPDPKKKVPAKELVGQLTATLERVMESAAFIGEVVGVLGDQKDNKTDVIVSCGGRTISVKPLPGAVLKAGDMVKLAPNSSQIIGVISRFSIGSVCTVRKIVDESYAEVDFNGAARVVLKGQYGERVQTDDRVILDTSGSIIVAYLGKSGHRFQLGSKPTVTWDDICGLDEAKRQLQEMIEASVKFPGLYKYYQIKQPNGALVSGPPGCGKTMLLEAVASAIVQLYGGEALESGFINVKGSEILDMYVGNTERNVRSLFILGKRHKEKYGYPAVIVIDEADAILSRRGSGVSSDMEKTVVPTFLAEMNGIDDSSAIVFLATNRPDVLDPAVIRDKRLDRNILVGRPERRAVEAILRLRLKAYPVRGDVEELVSASAQEFYSDVHKIYEITRRNGDKSETLVFKLSDLANGAMVAALVDDKAVWRAFQRDKANGGEADPAKRSGITRDDLMAAVADTFKQKFSLNHKDELSEFVADFKGEVVGINKVRLSQEFK</sequence>
<dbReference type="Proteomes" id="UP000178256">
    <property type="component" value="Unassembled WGS sequence"/>
</dbReference>
<protein>
    <recommendedName>
        <fullName evidence="1">AAA+ ATPase domain-containing protein</fullName>
    </recommendedName>
</protein>
<dbReference type="Pfam" id="PF00004">
    <property type="entry name" value="AAA"/>
    <property type="match status" value="1"/>
</dbReference>
<dbReference type="GO" id="GO:0016887">
    <property type="term" value="F:ATP hydrolysis activity"/>
    <property type="evidence" value="ECO:0007669"/>
    <property type="project" value="InterPro"/>
</dbReference>
<dbReference type="SMART" id="SM00382">
    <property type="entry name" value="AAA"/>
    <property type="match status" value="1"/>
</dbReference>
<dbReference type="PANTHER" id="PTHR23077">
    <property type="entry name" value="AAA-FAMILY ATPASE"/>
    <property type="match status" value="1"/>
</dbReference>
<dbReference type="InterPro" id="IPR050168">
    <property type="entry name" value="AAA_ATPase_domain"/>
</dbReference>
<gene>
    <name evidence="2" type="ORF">A2925_00775</name>
</gene>
<feature type="domain" description="AAA+ ATPase" evidence="1">
    <location>
        <begin position="236"/>
        <end position="386"/>
    </location>
</feature>
<evidence type="ECO:0000313" key="3">
    <source>
        <dbReference type="Proteomes" id="UP000178256"/>
    </source>
</evidence>